<dbReference type="InterPro" id="IPR001190">
    <property type="entry name" value="SRCR"/>
</dbReference>
<keyword evidence="4" id="KW-0812">Transmembrane</keyword>
<evidence type="ECO:0000256" key="3">
    <source>
        <dbReference type="SAM" id="MobiDB-lite"/>
    </source>
</evidence>
<feature type="region of interest" description="Disordered" evidence="3">
    <location>
        <begin position="112"/>
        <end position="138"/>
    </location>
</feature>
<evidence type="ECO:0000256" key="1">
    <source>
        <dbReference type="ARBA" id="ARBA00023157"/>
    </source>
</evidence>
<dbReference type="InterPro" id="IPR036772">
    <property type="entry name" value="SRCR-like_dom_sf"/>
</dbReference>
<keyword evidence="1" id="KW-1015">Disulfide bond</keyword>
<feature type="compositionally biased region" description="Basic and acidic residues" evidence="3">
    <location>
        <begin position="120"/>
        <end position="138"/>
    </location>
</feature>
<sequence length="416" mass="45969">MGCCTYFSKTWRPGYGPDFIDPNKAFNFERRLRIIKRIAIALLILAVLIAVAYLLVSLASSSNENCSNNNITSKPDNTTHAEANLLVKDNASTAQPESQPFIKASIVHPLPSNTPASASNHEDSEKIEDGVGQEGDKSEEEKILDAILGTNGSSLLIEKDLSKLLNESEVALVNFEKDVGNVGLNTTVKERDHKRHMEESIIEQNDTTTVTSIMTSETHPNGSHIAAQTQPLNSTDALNKNSTNELSNPSTIVSGNTDEALNRTKLQNAKNEMWCSYTHNVLECVALSKNFKKVTTFLTNRTYHGNVEGYVLVKVNNTWHPYCRQEKWNLKMGYSLCKAFGFENLHHLNTIDISELKQRITSLGNNVSLQPGTRPQKEDILIIGGNKSEPVSSKARDAVKSEFSCKVGFVSCNNNL</sequence>
<keyword evidence="4" id="KW-0472">Membrane</keyword>
<feature type="transmembrane region" description="Helical" evidence="4">
    <location>
        <begin position="38"/>
        <end position="59"/>
    </location>
</feature>
<protein>
    <recommendedName>
        <fullName evidence="5">SRCR domain-containing protein</fullName>
    </recommendedName>
</protein>
<evidence type="ECO:0000313" key="6">
    <source>
        <dbReference type="EMBL" id="CAL8082249.1"/>
    </source>
</evidence>
<keyword evidence="4" id="KW-1133">Transmembrane helix</keyword>
<comment type="caution">
    <text evidence="2">Lacks conserved residue(s) required for the propagation of feature annotation.</text>
</comment>
<evidence type="ECO:0000259" key="5">
    <source>
        <dbReference type="PROSITE" id="PS50287"/>
    </source>
</evidence>
<dbReference type="PROSITE" id="PS50287">
    <property type="entry name" value="SRCR_2"/>
    <property type="match status" value="1"/>
</dbReference>
<gene>
    <name evidence="6" type="ORF">ODALV1_LOCUS5158</name>
</gene>
<dbReference type="SUPFAM" id="SSF56487">
    <property type="entry name" value="SRCR-like"/>
    <property type="match status" value="1"/>
</dbReference>
<proteinExistence type="predicted"/>
<evidence type="ECO:0000256" key="2">
    <source>
        <dbReference type="PROSITE-ProRule" id="PRU00196"/>
    </source>
</evidence>
<accession>A0ABP1PY39</accession>
<feature type="domain" description="SRCR" evidence="5">
    <location>
        <begin position="296"/>
        <end position="342"/>
    </location>
</feature>
<evidence type="ECO:0000256" key="4">
    <source>
        <dbReference type="SAM" id="Phobius"/>
    </source>
</evidence>
<dbReference type="EMBL" id="CAXLJM020000015">
    <property type="protein sequence ID" value="CAL8082249.1"/>
    <property type="molecule type" value="Genomic_DNA"/>
</dbReference>
<name>A0ABP1PY39_9HEXA</name>
<organism evidence="6 7">
    <name type="scientific">Orchesella dallaii</name>
    <dbReference type="NCBI Taxonomy" id="48710"/>
    <lineage>
        <taxon>Eukaryota</taxon>
        <taxon>Metazoa</taxon>
        <taxon>Ecdysozoa</taxon>
        <taxon>Arthropoda</taxon>
        <taxon>Hexapoda</taxon>
        <taxon>Collembola</taxon>
        <taxon>Entomobryomorpha</taxon>
        <taxon>Entomobryoidea</taxon>
        <taxon>Orchesellidae</taxon>
        <taxon>Orchesellinae</taxon>
        <taxon>Orchesella</taxon>
    </lineage>
</organism>
<reference evidence="6 7" key="1">
    <citation type="submission" date="2024-08" db="EMBL/GenBank/DDBJ databases">
        <authorList>
            <person name="Cucini C."/>
            <person name="Frati F."/>
        </authorList>
    </citation>
    <scope>NUCLEOTIDE SEQUENCE [LARGE SCALE GENOMIC DNA]</scope>
</reference>
<dbReference type="Proteomes" id="UP001642540">
    <property type="component" value="Unassembled WGS sequence"/>
</dbReference>
<keyword evidence="7" id="KW-1185">Reference proteome</keyword>
<comment type="caution">
    <text evidence="6">The sequence shown here is derived from an EMBL/GenBank/DDBJ whole genome shotgun (WGS) entry which is preliminary data.</text>
</comment>
<evidence type="ECO:0000313" key="7">
    <source>
        <dbReference type="Proteomes" id="UP001642540"/>
    </source>
</evidence>